<feature type="transmembrane region" description="Helical" evidence="3">
    <location>
        <begin position="520"/>
        <end position="543"/>
    </location>
</feature>
<keyword evidence="2" id="KW-0175">Coiled coil</keyword>
<evidence type="ECO:0000256" key="1">
    <source>
        <dbReference type="ARBA" id="ARBA00022612"/>
    </source>
</evidence>
<keyword evidence="3" id="KW-0472">Membrane</keyword>
<gene>
    <name evidence="5" type="ORF">GU334_05210</name>
</gene>
<keyword evidence="3" id="KW-0812">Transmembrane</keyword>
<feature type="transmembrane region" description="Helical" evidence="3">
    <location>
        <begin position="474"/>
        <end position="499"/>
    </location>
</feature>
<evidence type="ECO:0000256" key="2">
    <source>
        <dbReference type="SAM" id="Coils"/>
    </source>
</evidence>
<accession>A0AAE6YL64</accession>
<keyword evidence="6" id="KW-1185">Reference proteome</keyword>
<organism evidence="5 6">
    <name type="scientific">Pseudolactococcus raffinolactis</name>
    <dbReference type="NCBI Taxonomy" id="1366"/>
    <lineage>
        <taxon>Bacteria</taxon>
        <taxon>Bacillati</taxon>
        <taxon>Bacillota</taxon>
        <taxon>Bacilli</taxon>
        <taxon>Lactobacillales</taxon>
        <taxon>Streptococcaceae</taxon>
        <taxon>Pseudolactococcus</taxon>
    </lineage>
</organism>
<dbReference type="Proteomes" id="UP000501558">
    <property type="component" value="Chromosome"/>
</dbReference>
<evidence type="ECO:0000256" key="3">
    <source>
        <dbReference type="SAM" id="Phobius"/>
    </source>
</evidence>
<keyword evidence="1" id="KW-1188">Viral release from host cell</keyword>
<dbReference type="AlphaFoldDB" id="A0AAE6YL64"/>
<reference evidence="5 6" key="1">
    <citation type="submission" date="2019-12" db="EMBL/GenBank/DDBJ databases">
        <title>Whole genome sequences of Lactococcus raffinolactis strains isolated from sewage.</title>
        <authorList>
            <person name="Ybazeta G."/>
            <person name="Ross M."/>
            <person name="Brabant-Kirwan D."/>
            <person name="Saleh M."/>
            <person name="Dillon J.A."/>
            <person name="Splinter K."/>
            <person name="Nokhbeh R."/>
        </authorList>
    </citation>
    <scope>NUCLEOTIDE SEQUENCE [LARGE SCALE GENOMIC DNA]</scope>
    <source>
        <strain evidence="5 6">Lr_19_14</strain>
    </source>
</reference>
<evidence type="ECO:0000313" key="5">
    <source>
        <dbReference type="EMBL" id="QIW58337.1"/>
    </source>
</evidence>
<dbReference type="EMBL" id="CP047628">
    <property type="protein sequence ID" value="QIW58337.1"/>
    <property type="molecule type" value="Genomic_DNA"/>
</dbReference>
<name>A0AAE6YL64_9LACT</name>
<dbReference type="Pfam" id="PF10145">
    <property type="entry name" value="PhageMin_Tail"/>
    <property type="match status" value="1"/>
</dbReference>
<dbReference type="InterPro" id="IPR010090">
    <property type="entry name" value="Phage_tape_meas"/>
</dbReference>
<keyword evidence="3" id="KW-1133">Transmembrane helix</keyword>
<dbReference type="PANTHER" id="PTHR37813:SF1">
    <property type="entry name" value="FELS-2 PROPHAGE PROTEIN"/>
    <property type="match status" value="1"/>
</dbReference>
<evidence type="ECO:0000259" key="4">
    <source>
        <dbReference type="Pfam" id="PF10145"/>
    </source>
</evidence>
<feature type="coiled-coil region" evidence="2">
    <location>
        <begin position="53"/>
        <end position="87"/>
    </location>
</feature>
<proteinExistence type="predicted"/>
<dbReference type="PANTHER" id="PTHR37813">
    <property type="entry name" value="FELS-2 PROPHAGE PROTEIN"/>
    <property type="match status" value="1"/>
</dbReference>
<evidence type="ECO:0000313" key="6">
    <source>
        <dbReference type="Proteomes" id="UP000501558"/>
    </source>
</evidence>
<dbReference type="RefSeq" id="WP_167841278.1">
    <property type="nucleotide sequence ID" value="NZ_CP047628.1"/>
</dbReference>
<feature type="domain" description="Phage tail tape measure protein" evidence="4">
    <location>
        <begin position="203"/>
        <end position="363"/>
    </location>
</feature>
<protein>
    <submittedName>
        <fullName evidence="5">Phage tail tape measure protein</fullName>
    </submittedName>
</protein>
<sequence>MAKSKESDVVLNFKMDGQIQYAQTIKEINQVMNTAALEYKNHVSAMGNDATATEKLTASKKKLEIQLEGAEKRTQMLREEYEKSVKETGAYSEQSNKLYKQLVNSETGENKLKNALDQTNDALNEQGNVSIDTAKKLEKIEEAGGKVKGVGQKLSVGISAPIMAAGAAGLAAFNDIDEQLDGIISKTGATGDEADSLAESFENVGSNTHLGLDVVGDAIGSVRQQLGLLGPELEQNADYAMKFAEINDSDVSTSVENAKQALDAYNLSNKDFQSVLDATTLASQKTGVSVDDLFKKSVEGAPQIKALGLSYSEGAMLLGQLEKAGVDSSATLGSLSKASVAYAKQGKSLSDGLNETQKSILGAKDQTEALTIASEVFGTKGAVRMVEAIQRGTLDLNQLSDASENSAGVVGKTFDATLDPIDKANQAMNQAKFALADIGEQVQIALLPTFEAAISLLTRFKDWFSSLSPETQQMIVRIALVVAAIGPLLVIIGTLMGSITKIVGGVKAVQGVFSALKATMAANPFIATIVVISALVAAFIWAYQNIEWFRNGVNAFMGGVKDTFVQGFNFVTGFIENIFGGIEQNFNSFFNAGQRIFNGFIDFITGVFSGNWQQAWTGIVNIFGGIFDGIVAFAKAPLNLLIGLINGVIGGLNKIKLPKWVPGIGGKGISIDKIPYLANGGHLINGQAVVGEAGPELLSTKGGKTTVTPLSDEEKRKGIGGKVQGSVTVEQHNHFGKVDANNPSELAKMNRQLKQASVQAIIAKGGIPI</sequence>